<feature type="region of interest" description="Disordered" evidence="1">
    <location>
        <begin position="185"/>
        <end position="216"/>
    </location>
</feature>
<feature type="signal peptide" evidence="2">
    <location>
        <begin position="1"/>
        <end position="19"/>
    </location>
</feature>
<proteinExistence type="predicted"/>
<dbReference type="Gene3D" id="3.20.20.80">
    <property type="entry name" value="Glycosidases"/>
    <property type="match status" value="1"/>
</dbReference>
<feature type="compositionally biased region" description="Gly residues" evidence="1">
    <location>
        <begin position="204"/>
        <end position="216"/>
    </location>
</feature>
<organism evidence="3 4">
    <name type="scientific">Prorocentrum cordatum</name>
    <dbReference type="NCBI Taxonomy" id="2364126"/>
    <lineage>
        <taxon>Eukaryota</taxon>
        <taxon>Sar</taxon>
        <taxon>Alveolata</taxon>
        <taxon>Dinophyceae</taxon>
        <taxon>Prorocentrales</taxon>
        <taxon>Prorocentraceae</taxon>
        <taxon>Prorocentrum</taxon>
    </lineage>
</organism>
<dbReference type="Gene3D" id="3.80.10.10">
    <property type="entry name" value="Ribonuclease Inhibitor"/>
    <property type="match status" value="1"/>
</dbReference>
<accession>A0ABN9XLQ6</accession>
<keyword evidence="2" id="KW-0732">Signal</keyword>
<dbReference type="Proteomes" id="UP001189429">
    <property type="component" value="Unassembled WGS sequence"/>
</dbReference>
<evidence type="ECO:0000313" key="4">
    <source>
        <dbReference type="Proteomes" id="UP001189429"/>
    </source>
</evidence>
<sequence length="520" mass="54244">MRALTVLAALLARPTAAAAGSAARAGSASIAVDARGGTGHWKMKLNESEVAALRQSGRVAAHLTPLIGPYSSSNSKVVQWQLTLMKLAGIKGVVINWYGTRDDWGDFAFNLLGADEIAKQASAMGMTFTICYEDWTTVARRGDGWQGVEPTGSDRTVGLQHMVADFKYIREKYMPMPGFLVDSRVSAPRAARSPRRGGRPQPGYMGGHASSGGGRGSGCEELLGFGGTVAPAPPPPRSGSGAALELLVRPAPAGRAGGGPLPAGRGGCGLQAVPADLQAHLALAFLDGARPVAHLACASRLLRAALCDGSWRLRVGGLRMSRVDCAEECLRRASLPHLAVLRLDLAAAAGGPARAAVEGFVARLADCLADGALQPQALALRLAAFDAAGDRLRLGQRAWASLVRGLGAPACGRLRALELSFLPIKLSQALQPVAAAGEACLSFAAVLARMFSLEELVLTHDDIFGETALLLGRSLGELPRLTCLDLTRNRISRQAMDGMRAAVSPTVAIRGAESQTFAPC</sequence>
<evidence type="ECO:0000313" key="3">
    <source>
        <dbReference type="EMBL" id="CAK0900808.1"/>
    </source>
</evidence>
<dbReference type="EMBL" id="CAUYUJ010020838">
    <property type="protein sequence ID" value="CAK0900808.1"/>
    <property type="molecule type" value="Genomic_DNA"/>
</dbReference>
<evidence type="ECO:0000256" key="2">
    <source>
        <dbReference type="SAM" id="SignalP"/>
    </source>
</evidence>
<evidence type="ECO:0000256" key="1">
    <source>
        <dbReference type="SAM" id="MobiDB-lite"/>
    </source>
</evidence>
<protein>
    <recommendedName>
        <fullName evidence="5">Beta-galactosidase</fullName>
    </recommendedName>
</protein>
<evidence type="ECO:0008006" key="5">
    <source>
        <dbReference type="Google" id="ProtNLM"/>
    </source>
</evidence>
<gene>
    <name evidence="3" type="ORF">PCOR1329_LOCUS78003</name>
</gene>
<reference evidence="3" key="1">
    <citation type="submission" date="2023-10" db="EMBL/GenBank/DDBJ databases">
        <authorList>
            <person name="Chen Y."/>
            <person name="Shah S."/>
            <person name="Dougan E. K."/>
            <person name="Thang M."/>
            <person name="Chan C."/>
        </authorList>
    </citation>
    <scope>NUCLEOTIDE SEQUENCE [LARGE SCALE GENOMIC DNA]</scope>
</reference>
<feature type="chain" id="PRO_5046572725" description="Beta-galactosidase" evidence="2">
    <location>
        <begin position="20"/>
        <end position="520"/>
    </location>
</feature>
<name>A0ABN9XLQ6_9DINO</name>
<dbReference type="InterPro" id="IPR032675">
    <property type="entry name" value="LRR_dom_sf"/>
</dbReference>
<keyword evidence="4" id="KW-1185">Reference proteome</keyword>
<comment type="caution">
    <text evidence="3">The sequence shown here is derived from an EMBL/GenBank/DDBJ whole genome shotgun (WGS) entry which is preliminary data.</text>
</comment>
<dbReference type="SUPFAM" id="SSF52047">
    <property type="entry name" value="RNI-like"/>
    <property type="match status" value="1"/>
</dbReference>